<dbReference type="PANTHER" id="PTHR23266">
    <property type="entry name" value="IMMUNOGLOBULIN HEAVY CHAIN"/>
    <property type="match status" value="1"/>
</dbReference>
<reference evidence="5" key="2">
    <citation type="submission" date="2025-08" db="UniProtKB">
        <authorList>
            <consortium name="Ensembl"/>
        </authorList>
    </citation>
    <scope>IDENTIFICATION</scope>
</reference>
<dbReference type="AlphaFoldDB" id="A0A5F8G382"/>
<dbReference type="InterPro" id="IPR013783">
    <property type="entry name" value="Ig-like_fold"/>
</dbReference>
<keyword evidence="3" id="KW-1280">Immunoglobulin</keyword>
<protein>
    <recommendedName>
        <fullName evidence="4">Ig-like domain-containing protein</fullName>
    </recommendedName>
</protein>
<dbReference type="InterPro" id="IPR013106">
    <property type="entry name" value="Ig_V-set"/>
</dbReference>
<keyword evidence="6" id="KW-1185">Reference proteome</keyword>
<sequence>SFWTWNVCSKIPQLQRSEIQLVASGGEVRQSGTSLHLSCKASGFSFSSYDMNWVRQPAGKGPEWISGIDTNGDRKNYLDSIKGRFTISRDNLNSILFLQMNDLKVEDTAVYYCVRTAAEPIAFEDIIPTAHSV</sequence>
<organism evidence="5 6">
    <name type="scientific">Monodelphis domestica</name>
    <name type="common">Gray short-tailed opossum</name>
    <dbReference type="NCBI Taxonomy" id="13616"/>
    <lineage>
        <taxon>Eukaryota</taxon>
        <taxon>Metazoa</taxon>
        <taxon>Chordata</taxon>
        <taxon>Craniata</taxon>
        <taxon>Vertebrata</taxon>
        <taxon>Euteleostomi</taxon>
        <taxon>Mammalia</taxon>
        <taxon>Metatheria</taxon>
        <taxon>Didelphimorphia</taxon>
        <taxon>Didelphidae</taxon>
        <taxon>Monodelphis</taxon>
    </lineage>
</organism>
<dbReference type="SUPFAM" id="SSF48726">
    <property type="entry name" value="Immunoglobulin"/>
    <property type="match status" value="1"/>
</dbReference>
<dbReference type="InterPro" id="IPR050199">
    <property type="entry name" value="IgHV"/>
</dbReference>
<keyword evidence="1" id="KW-0391">Immunity</keyword>
<dbReference type="FunFam" id="2.60.40.10:FF:002198">
    <property type="entry name" value="Immunoglobulin heavy variable 5-2"/>
    <property type="match status" value="1"/>
</dbReference>
<feature type="domain" description="Ig-like" evidence="4">
    <location>
        <begin position="12"/>
        <end position="113"/>
    </location>
</feature>
<dbReference type="Proteomes" id="UP000002280">
    <property type="component" value="Chromosome 1"/>
</dbReference>
<evidence type="ECO:0000256" key="2">
    <source>
        <dbReference type="ARBA" id="ARBA00023130"/>
    </source>
</evidence>
<dbReference type="PROSITE" id="PS50835">
    <property type="entry name" value="IG_LIKE"/>
    <property type="match status" value="1"/>
</dbReference>
<dbReference type="GO" id="GO:0019814">
    <property type="term" value="C:immunoglobulin complex"/>
    <property type="evidence" value="ECO:0007669"/>
    <property type="project" value="UniProtKB-KW"/>
</dbReference>
<dbReference type="OMA" id="CARHNTL"/>
<dbReference type="InterPro" id="IPR007110">
    <property type="entry name" value="Ig-like_dom"/>
</dbReference>
<dbReference type="SMART" id="SM00409">
    <property type="entry name" value="IG"/>
    <property type="match status" value="1"/>
</dbReference>
<dbReference type="GO" id="GO:0003823">
    <property type="term" value="F:antigen binding"/>
    <property type="evidence" value="ECO:0000318"/>
    <property type="project" value="GO_Central"/>
</dbReference>
<keyword evidence="2" id="KW-1064">Adaptive immunity</keyword>
<dbReference type="InterPro" id="IPR003599">
    <property type="entry name" value="Ig_sub"/>
</dbReference>
<proteinExistence type="predicted"/>
<accession>A0A5F8G382</accession>
<dbReference type="Gene3D" id="2.60.40.10">
    <property type="entry name" value="Immunoglobulins"/>
    <property type="match status" value="1"/>
</dbReference>
<dbReference type="Ensembl" id="ENSMODT00000073943.1">
    <property type="protein sequence ID" value="ENSMODP00000041880.1"/>
    <property type="gene ID" value="ENSMODG00000038794.1"/>
</dbReference>
<dbReference type="GO" id="GO:0016064">
    <property type="term" value="P:immunoglobulin mediated immune response"/>
    <property type="evidence" value="ECO:0000318"/>
    <property type="project" value="GO_Central"/>
</dbReference>
<reference evidence="5" key="3">
    <citation type="submission" date="2025-09" db="UniProtKB">
        <authorList>
            <consortium name="Ensembl"/>
        </authorList>
    </citation>
    <scope>IDENTIFICATION</scope>
</reference>
<evidence type="ECO:0000313" key="5">
    <source>
        <dbReference type="Ensembl" id="ENSMODP00000041880.1"/>
    </source>
</evidence>
<dbReference type="GO" id="GO:0005576">
    <property type="term" value="C:extracellular region"/>
    <property type="evidence" value="ECO:0007669"/>
    <property type="project" value="UniProtKB-ARBA"/>
</dbReference>
<evidence type="ECO:0000313" key="6">
    <source>
        <dbReference type="Proteomes" id="UP000002280"/>
    </source>
</evidence>
<evidence type="ECO:0000259" key="4">
    <source>
        <dbReference type="PROSITE" id="PS50835"/>
    </source>
</evidence>
<dbReference type="InParanoid" id="A0A5F8G382"/>
<dbReference type="Pfam" id="PF07686">
    <property type="entry name" value="V-set"/>
    <property type="match status" value="1"/>
</dbReference>
<dbReference type="InterPro" id="IPR036179">
    <property type="entry name" value="Ig-like_dom_sf"/>
</dbReference>
<dbReference type="GeneTree" id="ENSGT01050000244936"/>
<evidence type="ECO:0000256" key="3">
    <source>
        <dbReference type="ARBA" id="ARBA00043265"/>
    </source>
</evidence>
<dbReference type="SMART" id="SM00406">
    <property type="entry name" value="IGv"/>
    <property type="match status" value="1"/>
</dbReference>
<reference evidence="5 6" key="1">
    <citation type="journal article" date="2007" name="Nature">
        <title>Genome of the marsupial Monodelphis domestica reveals innovation in non-coding sequences.</title>
        <authorList>
            <person name="Mikkelsen T.S."/>
            <person name="Wakefield M.J."/>
            <person name="Aken B."/>
            <person name="Amemiya C.T."/>
            <person name="Chang J.L."/>
            <person name="Duke S."/>
            <person name="Garber M."/>
            <person name="Gentles A.J."/>
            <person name="Goodstadt L."/>
            <person name="Heger A."/>
            <person name="Jurka J."/>
            <person name="Kamal M."/>
            <person name="Mauceli E."/>
            <person name="Searle S.M."/>
            <person name="Sharpe T."/>
            <person name="Baker M.L."/>
            <person name="Batzer M.A."/>
            <person name="Benos P.V."/>
            <person name="Belov K."/>
            <person name="Clamp M."/>
            <person name="Cook A."/>
            <person name="Cuff J."/>
            <person name="Das R."/>
            <person name="Davidow L."/>
            <person name="Deakin J.E."/>
            <person name="Fazzari M.J."/>
            <person name="Glass J.L."/>
            <person name="Grabherr M."/>
            <person name="Greally J.M."/>
            <person name="Gu W."/>
            <person name="Hore T.A."/>
            <person name="Huttley G.A."/>
            <person name="Kleber M."/>
            <person name="Jirtle R.L."/>
            <person name="Koina E."/>
            <person name="Lee J.T."/>
            <person name="Mahony S."/>
            <person name="Marra M.A."/>
            <person name="Miller R.D."/>
            <person name="Nicholls R.D."/>
            <person name="Oda M."/>
            <person name="Papenfuss A.T."/>
            <person name="Parra Z.E."/>
            <person name="Pollock D.D."/>
            <person name="Ray D.A."/>
            <person name="Schein J.E."/>
            <person name="Speed T.P."/>
            <person name="Thompson K."/>
            <person name="VandeBerg J.L."/>
            <person name="Wade C.M."/>
            <person name="Walker J.A."/>
            <person name="Waters P.D."/>
            <person name="Webber C."/>
            <person name="Weidman J.R."/>
            <person name="Xie X."/>
            <person name="Zody M.C."/>
            <person name="Baldwin J."/>
            <person name="Abdouelleil A."/>
            <person name="Abdulkadir J."/>
            <person name="Abebe A."/>
            <person name="Abera B."/>
            <person name="Abreu J."/>
            <person name="Acer S.C."/>
            <person name="Aftuck L."/>
            <person name="Alexander A."/>
            <person name="An P."/>
            <person name="Anderson E."/>
            <person name="Anderson S."/>
            <person name="Arachi H."/>
            <person name="Azer M."/>
            <person name="Bachantsang P."/>
            <person name="Barry A."/>
            <person name="Bayul T."/>
            <person name="Berlin A."/>
            <person name="Bessette D."/>
            <person name="Bloom T."/>
            <person name="Bloom T."/>
            <person name="Boguslavskiy L."/>
            <person name="Bonnet C."/>
            <person name="Boukhgalter B."/>
            <person name="Bourzgui I."/>
            <person name="Brown A."/>
            <person name="Cahill P."/>
            <person name="Channer S."/>
            <person name="Cheshatsang Y."/>
            <person name="Chuda L."/>
            <person name="Citroen M."/>
            <person name="Collymore A."/>
            <person name="Cooke P."/>
            <person name="Costello M."/>
            <person name="D'Aco K."/>
            <person name="Daza R."/>
            <person name="De Haan G."/>
            <person name="DeGray S."/>
            <person name="DeMaso C."/>
            <person name="Dhargay N."/>
            <person name="Dooley K."/>
            <person name="Dooley E."/>
            <person name="Doricent M."/>
            <person name="Dorje P."/>
            <person name="Dorjee K."/>
            <person name="Dupes A."/>
            <person name="Elong R."/>
            <person name="Falk J."/>
            <person name="Farina A."/>
            <person name="Faro S."/>
            <person name="Ferguson D."/>
            <person name="Fisher S."/>
            <person name="Foley C.D."/>
            <person name="Franke A."/>
            <person name="Friedrich D."/>
            <person name="Gadbois L."/>
            <person name="Gearin G."/>
            <person name="Gearin C.R."/>
            <person name="Giannoukos G."/>
            <person name="Goode T."/>
            <person name="Graham J."/>
            <person name="Grandbois E."/>
            <person name="Grewal S."/>
            <person name="Gyaltsen K."/>
            <person name="Hafez N."/>
            <person name="Hagos B."/>
            <person name="Hall J."/>
            <person name="Henson C."/>
            <person name="Hollinger A."/>
            <person name="Honan T."/>
            <person name="Huard M.D."/>
            <person name="Hughes L."/>
            <person name="Hurhula B."/>
            <person name="Husby M.E."/>
            <person name="Kamat A."/>
            <person name="Kanga B."/>
            <person name="Kashin S."/>
            <person name="Khazanovich D."/>
            <person name="Kisner P."/>
            <person name="Lance K."/>
            <person name="Lara M."/>
            <person name="Lee W."/>
            <person name="Lennon N."/>
            <person name="Letendre F."/>
            <person name="LeVine R."/>
            <person name="Lipovsky A."/>
            <person name="Liu X."/>
            <person name="Liu J."/>
            <person name="Liu S."/>
            <person name="Lokyitsang T."/>
            <person name="Lokyitsang Y."/>
            <person name="Lubonja R."/>
            <person name="Lui A."/>
            <person name="MacDonald P."/>
            <person name="Magnisalis V."/>
            <person name="Maru K."/>
            <person name="Matthews C."/>
            <person name="McCusker W."/>
            <person name="McDonough S."/>
            <person name="Mehta T."/>
            <person name="Meldrim J."/>
            <person name="Meneus L."/>
            <person name="Mihai O."/>
            <person name="Mihalev A."/>
            <person name="Mihova T."/>
            <person name="Mittelman R."/>
            <person name="Mlenga V."/>
            <person name="Montmayeur A."/>
            <person name="Mulrain L."/>
            <person name="Navidi A."/>
            <person name="Naylor J."/>
            <person name="Negash T."/>
            <person name="Nguyen T."/>
            <person name="Nguyen N."/>
            <person name="Nicol R."/>
            <person name="Norbu C."/>
            <person name="Norbu N."/>
            <person name="Novod N."/>
            <person name="O'Neill B."/>
            <person name="Osman S."/>
            <person name="Markiewicz E."/>
            <person name="Oyono O.L."/>
            <person name="Patti C."/>
            <person name="Phunkhang P."/>
            <person name="Pierre F."/>
            <person name="Priest M."/>
            <person name="Raghuraman S."/>
            <person name="Rege F."/>
            <person name="Reyes R."/>
            <person name="Rise C."/>
            <person name="Rogov P."/>
            <person name="Ross K."/>
            <person name="Ryan E."/>
            <person name="Settipalli S."/>
            <person name="Shea T."/>
            <person name="Sherpa N."/>
            <person name="Shi L."/>
            <person name="Shih D."/>
            <person name="Sparrow T."/>
            <person name="Spaulding J."/>
            <person name="Stalker J."/>
            <person name="Stange-Thomann N."/>
            <person name="Stavropoulos S."/>
            <person name="Stone C."/>
            <person name="Strader C."/>
            <person name="Tesfaye S."/>
            <person name="Thomson T."/>
            <person name="Thoulutsang Y."/>
            <person name="Thoulutsang D."/>
            <person name="Topham K."/>
            <person name="Topping I."/>
            <person name="Tsamla T."/>
            <person name="Vassiliev H."/>
            <person name="Vo A."/>
            <person name="Wangchuk T."/>
            <person name="Wangdi T."/>
            <person name="Weiand M."/>
            <person name="Wilkinson J."/>
            <person name="Wilson A."/>
            <person name="Yadav S."/>
            <person name="Young G."/>
            <person name="Yu Q."/>
            <person name="Zembek L."/>
            <person name="Zhong D."/>
            <person name="Zimmer A."/>
            <person name="Zwirko Z."/>
            <person name="Jaffe D.B."/>
            <person name="Alvarez P."/>
            <person name="Brockman W."/>
            <person name="Butler J."/>
            <person name="Chin C."/>
            <person name="Gnerre S."/>
            <person name="MacCallum I."/>
            <person name="Graves J.A."/>
            <person name="Ponting C.P."/>
            <person name="Breen M."/>
            <person name="Samollow P.B."/>
            <person name="Lander E.S."/>
            <person name="Lindblad-Toh K."/>
        </authorList>
    </citation>
    <scope>NUCLEOTIDE SEQUENCE [LARGE SCALE GENOMIC DNA]</scope>
</reference>
<evidence type="ECO:0000256" key="1">
    <source>
        <dbReference type="ARBA" id="ARBA00022859"/>
    </source>
</evidence>
<name>A0A5F8G382_MONDO</name>